<evidence type="ECO:0000256" key="1">
    <source>
        <dbReference type="SAM" id="MobiDB-lite"/>
    </source>
</evidence>
<evidence type="ECO:0000313" key="2">
    <source>
        <dbReference type="EMBL" id="KAG9278041.1"/>
    </source>
</evidence>
<sequence>MTPLGKRYSTIWLRKSYKGIPHRTQDKGPAKTPQRTQKLQHPVKAAPQQREPHSVNCLVTFIAQPPLHQQHQNYGLMLSRRRLSYTGWQK</sequence>
<feature type="region of interest" description="Disordered" evidence="1">
    <location>
        <begin position="19"/>
        <end position="51"/>
    </location>
</feature>
<dbReference type="Proteomes" id="UP000752171">
    <property type="component" value="Unassembled WGS sequence"/>
</dbReference>
<protein>
    <submittedName>
        <fullName evidence="2">Uncharacterized protein</fullName>
    </submittedName>
</protein>
<evidence type="ECO:0000313" key="3">
    <source>
        <dbReference type="Proteomes" id="UP000752171"/>
    </source>
</evidence>
<name>A0A8T2MAZ1_ASTMX</name>
<organism evidence="2 3">
    <name type="scientific">Astyanax mexicanus</name>
    <name type="common">Blind cave fish</name>
    <name type="synonym">Astyanax fasciatus mexicanus</name>
    <dbReference type="NCBI Taxonomy" id="7994"/>
    <lineage>
        <taxon>Eukaryota</taxon>
        <taxon>Metazoa</taxon>
        <taxon>Chordata</taxon>
        <taxon>Craniata</taxon>
        <taxon>Vertebrata</taxon>
        <taxon>Euteleostomi</taxon>
        <taxon>Actinopterygii</taxon>
        <taxon>Neopterygii</taxon>
        <taxon>Teleostei</taxon>
        <taxon>Ostariophysi</taxon>
        <taxon>Characiformes</taxon>
        <taxon>Characoidei</taxon>
        <taxon>Acestrorhamphidae</taxon>
        <taxon>Acestrorhamphinae</taxon>
        <taxon>Astyanax</taxon>
    </lineage>
</organism>
<dbReference type="AlphaFoldDB" id="A0A8T2MAZ1"/>
<accession>A0A8T2MAZ1</accession>
<comment type="caution">
    <text evidence="2">The sequence shown here is derived from an EMBL/GenBank/DDBJ whole genome shotgun (WGS) entry which is preliminary data.</text>
</comment>
<gene>
    <name evidence="2" type="ORF">AMEX_G5832</name>
</gene>
<proteinExistence type="predicted"/>
<reference evidence="2 3" key="1">
    <citation type="submission" date="2021-07" db="EMBL/GenBank/DDBJ databases">
        <authorList>
            <person name="Imarazene B."/>
            <person name="Zahm M."/>
            <person name="Klopp C."/>
            <person name="Cabau C."/>
            <person name="Beille S."/>
            <person name="Jouanno E."/>
            <person name="Castinel A."/>
            <person name="Lluch J."/>
            <person name="Gil L."/>
            <person name="Kuchtly C."/>
            <person name="Lopez Roques C."/>
            <person name="Donnadieu C."/>
            <person name="Parrinello H."/>
            <person name="Journot L."/>
            <person name="Du K."/>
            <person name="Schartl M."/>
            <person name="Retaux S."/>
            <person name="Guiguen Y."/>
        </authorList>
    </citation>
    <scope>NUCLEOTIDE SEQUENCE [LARGE SCALE GENOMIC DNA]</scope>
    <source>
        <strain evidence="2">Pach_M1</strain>
        <tissue evidence="2">Testis</tissue>
    </source>
</reference>
<dbReference type="EMBL" id="JAICCE010000004">
    <property type="protein sequence ID" value="KAG9278041.1"/>
    <property type="molecule type" value="Genomic_DNA"/>
</dbReference>